<dbReference type="PANTHER" id="PTHR43277">
    <property type="entry name" value="ARGININE DECARBOXYLASE"/>
    <property type="match status" value="1"/>
</dbReference>
<name>A0A2T0ATP9_9FIRM</name>
<dbReference type="InterPro" id="IPR008286">
    <property type="entry name" value="Prn/Lys/Arg_de-COase_C"/>
</dbReference>
<evidence type="ECO:0000313" key="7">
    <source>
        <dbReference type="EMBL" id="PRR73840.1"/>
    </source>
</evidence>
<evidence type="ECO:0000259" key="6">
    <source>
        <dbReference type="PROSITE" id="PS00703"/>
    </source>
</evidence>
<evidence type="ECO:0000256" key="3">
    <source>
        <dbReference type="ARBA" id="ARBA00022793"/>
    </source>
</evidence>
<evidence type="ECO:0000256" key="4">
    <source>
        <dbReference type="ARBA" id="ARBA00022898"/>
    </source>
</evidence>
<sequence length="501" mass="53942">MTTPASSIPGSEVGKNILQKGDVCYNKTVKTQGRAPLWEALLNYRRRRLNSWHTPGHKNGAYTWPGWRQTLGEETLALDLTEVPGLDNLACPAGAIRKAQEKAAAFYGAARTFFLVNGASSGLMAVIMATCRPGDEVILPRYAHRAVFSGLILSGARPVYLPEEWLASPVVPLGVTPAALARTLKDHPRARLLILVHPTYEGIVPRTRELIDLAHAHGLAVLVDAAHGAHFGLEPRLPPAPLALGGDYVVQSTHKTMGALTQAAMLHLRQGEAAETVAASLNLIQTTSPSYLLLASLDTSRLLAEERGRRDWSRTVDRVLQLRQKLAAAGIPCLESEDVRGAAAAGLDVTRLVIPATAFGTGGIEAAAYLRRAGQEVELAGPDYILLIITPGDGWDKIASLFQALVRAAKVLPAGGGEQGKRLFHPWTGRPRQVLTPREAWLAPRREVSLKEARDRICAELIAPCPPGTALVVPGEVLDEGVLTVLASFRGEEGRVWIVDH</sequence>
<protein>
    <submittedName>
        <fullName evidence="7">Arginine decarboxylase</fullName>
        <ecNumber evidence="7">4.1.1.19</ecNumber>
    </submittedName>
</protein>
<dbReference type="Pfam" id="PF03711">
    <property type="entry name" value="OKR_DC_1_C"/>
    <property type="match status" value="1"/>
</dbReference>
<reference evidence="7 8" key="1">
    <citation type="submission" date="2018-03" db="EMBL/GenBank/DDBJ databases">
        <title>Genome sequence of Moorella humiferrea DSM 23265.</title>
        <authorList>
            <person name="Poehlein A."/>
            <person name="Daniel R."/>
        </authorList>
    </citation>
    <scope>NUCLEOTIDE SEQUENCE [LARGE SCALE GENOMIC DNA]</scope>
    <source>
        <strain evidence="7 8">DSM 23265</strain>
    </source>
</reference>
<feature type="domain" description="Orn/Lys/Arg decarboxylases family 1 pyridoxal-P attachment site" evidence="6">
    <location>
        <begin position="250"/>
        <end position="264"/>
    </location>
</feature>
<dbReference type="SUPFAM" id="SSF53383">
    <property type="entry name" value="PLP-dependent transferases"/>
    <property type="match status" value="1"/>
</dbReference>
<dbReference type="PROSITE" id="PS00703">
    <property type="entry name" value="OKR_DC_1"/>
    <property type="match status" value="1"/>
</dbReference>
<evidence type="ECO:0000256" key="2">
    <source>
        <dbReference type="ARBA" id="ARBA00010671"/>
    </source>
</evidence>
<accession>A0A2T0ATP9</accession>
<dbReference type="Gene3D" id="3.40.640.10">
    <property type="entry name" value="Type I PLP-dependent aspartate aminotransferase-like (Major domain)"/>
    <property type="match status" value="1"/>
</dbReference>
<keyword evidence="5 7" id="KW-0456">Lyase</keyword>
<dbReference type="AlphaFoldDB" id="A0A2T0ATP9"/>
<gene>
    <name evidence="7" type="primary">speA_1</name>
    <name evidence="7" type="ORF">MOHU_09800</name>
</gene>
<dbReference type="GO" id="GO:0008792">
    <property type="term" value="F:arginine decarboxylase activity"/>
    <property type="evidence" value="ECO:0007669"/>
    <property type="project" value="UniProtKB-EC"/>
</dbReference>
<keyword evidence="4" id="KW-0663">Pyridoxal phosphate</keyword>
<evidence type="ECO:0000256" key="1">
    <source>
        <dbReference type="ARBA" id="ARBA00001933"/>
    </source>
</evidence>
<organism evidence="7 8">
    <name type="scientific">Neomoorella humiferrea</name>
    <dbReference type="NCBI Taxonomy" id="676965"/>
    <lineage>
        <taxon>Bacteria</taxon>
        <taxon>Bacillati</taxon>
        <taxon>Bacillota</taxon>
        <taxon>Clostridia</taxon>
        <taxon>Neomoorellales</taxon>
        <taxon>Neomoorellaceae</taxon>
        <taxon>Neomoorella</taxon>
    </lineage>
</organism>
<comment type="cofactor">
    <cofactor evidence="1">
        <name>pyridoxal 5'-phosphate</name>
        <dbReference type="ChEBI" id="CHEBI:597326"/>
    </cofactor>
</comment>
<dbReference type="Proteomes" id="UP000238415">
    <property type="component" value="Unassembled WGS sequence"/>
</dbReference>
<comment type="similarity">
    <text evidence="2">Belongs to the Orn/Lys/Arg decarboxylase class-I family.</text>
</comment>
<keyword evidence="3" id="KW-0210">Decarboxylase</keyword>
<dbReference type="SUPFAM" id="SSF55904">
    <property type="entry name" value="Ornithine decarboxylase C-terminal domain"/>
    <property type="match status" value="1"/>
</dbReference>
<dbReference type="InterPro" id="IPR052357">
    <property type="entry name" value="Orn_Lys_Arg_decarboxylase-I"/>
</dbReference>
<keyword evidence="8" id="KW-1185">Reference proteome</keyword>
<dbReference type="InterPro" id="IPR015424">
    <property type="entry name" value="PyrdxlP-dep_Trfase"/>
</dbReference>
<dbReference type="Gene3D" id="3.90.100.10">
    <property type="entry name" value="Orn/Lys/Arg decarboxylase, C-terminal domain"/>
    <property type="match status" value="1"/>
</dbReference>
<dbReference type="EC" id="4.1.1.19" evidence="7"/>
<dbReference type="Pfam" id="PF01276">
    <property type="entry name" value="OKR_DC_1"/>
    <property type="match status" value="1"/>
</dbReference>
<dbReference type="InterPro" id="IPR000310">
    <property type="entry name" value="Orn/Lys/Arg_deCO2ase_major_dom"/>
</dbReference>
<dbReference type="PANTHER" id="PTHR43277:SF4">
    <property type="entry name" value="ARGININE DECARBOXYLASE"/>
    <property type="match status" value="1"/>
</dbReference>
<dbReference type="InterPro" id="IPR036633">
    <property type="entry name" value="Prn/Lys/Arg_de-COase_C_sf"/>
</dbReference>
<evidence type="ECO:0000313" key="8">
    <source>
        <dbReference type="Proteomes" id="UP000238415"/>
    </source>
</evidence>
<proteinExistence type="inferred from homology"/>
<evidence type="ECO:0000256" key="5">
    <source>
        <dbReference type="ARBA" id="ARBA00023239"/>
    </source>
</evidence>
<dbReference type="InterPro" id="IPR015421">
    <property type="entry name" value="PyrdxlP-dep_Trfase_major"/>
</dbReference>
<comment type="caution">
    <text evidence="7">The sequence shown here is derived from an EMBL/GenBank/DDBJ whole genome shotgun (WGS) entry which is preliminary data.</text>
</comment>
<dbReference type="EMBL" id="PVXM01000015">
    <property type="protein sequence ID" value="PRR73840.1"/>
    <property type="molecule type" value="Genomic_DNA"/>
</dbReference>